<dbReference type="GeneID" id="54567636"/>
<feature type="domain" description="NAD-dependent epimerase/dehydratase" evidence="3">
    <location>
        <begin position="6"/>
        <end position="257"/>
    </location>
</feature>
<evidence type="ECO:0000256" key="1">
    <source>
        <dbReference type="ARBA" id="ARBA00023002"/>
    </source>
</evidence>
<sequence>MSPPLVLITGATGHLGFRTLVLLLRTTPYNARITIRKEAQESKIRAAASIQPFLSRIEFAFVPDITAPDAYNSAIKGVRHAIHIASPVPTKPENQTGGWKEIFYDPAVEGTLSILRAAAGENGIKTVVLTASVGVLEVPSGKDRAGPKDYASLPDNYEDLPKDAGSTGKAYRTSKILAFQAAGEFVRKNKVGFALIKVHPGYVTGPHELLESDTEFYTGSNEGAINAALGNLKPYAKPTSQVFLDDAAMAHVLALDPTKVKDGDDLVVMGNGGRSVPWDEVGQVAAGMYPKATEKGLLKPVKGQQTADMNCEVESTEEKLGMRFKGTEDMVRGLVKQYLEFHGHAAE</sequence>
<dbReference type="Gene3D" id="3.40.50.720">
    <property type="entry name" value="NAD(P)-binding Rossmann-like Domain"/>
    <property type="match status" value="1"/>
</dbReference>
<dbReference type="RefSeq" id="XP_033661069.1">
    <property type="nucleotide sequence ID" value="XM_033814364.1"/>
</dbReference>
<dbReference type="EMBL" id="ML993628">
    <property type="protein sequence ID" value="KAF2160180.1"/>
    <property type="molecule type" value="Genomic_DNA"/>
</dbReference>
<protein>
    <recommendedName>
        <fullName evidence="3">NAD-dependent epimerase/dehydratase domain-containing protein</fullName>
    </recommendedName>
</protein>
<evidence type="ECO:0000313" key="4">
    <source>
        <dbReference type="EMBL" id="KAF2160180.1"/>
    </source>
</evidence>
<dbReference type="SUPFAM" id="SSF51735">
    <property type="entry name" value="NAD(P)-binding Rossmann-fold domains"/>
    <property type="match status" value="1"/>
</dbReference>
<keyword evidence="1" id="KW-0560">Oxidoreductase</keyword>
<dbReference type="PANTHER" id="PTHR10366:SF564">
    <property type="entry name" value="STEROL-4-ALPHA-CARBOXYLATE 3-DEHYDROGENASE, DECARBOXYLATING"/>
    <property type="match status" value="1"/>
</dbReference>
<evidence type="ECO:0000259" key="3">
    <source>
        <dbReference type="Pfam" id="PF01370"/>
    </source>
</evidence>
<dbReference type="AlphaFoldDB" id="A0A6A6C1Y9"/>
<keyword evidence="5" id="KW-1185">Reference proteome</keyword>
<dbReference type="PANTHER" id="PTHR10366">
    <property type="entry name" value="NAD DEPENDENT EPIMERASE/DEHYDRATASE"/>
    <property type="match status" value="1"/>
</dbReference>
<dbReference type="OrthoDB" id="2735536at2759"/>
<gene>
    <name evidence="4" type="ORF">M409DRAFT_60101</name>
</gene>
<dbReference type="InterPro" id="IPR036291">
    <property type="entry name" value="NAD(P)-bd_dom_sf"/>
</dbReference>
<dbReference type="Pfam" id="PF01370">
    <property type="entry name" value="Epimerase"/>
    <property type="match status" value="1"/>
</dbReference>
<organism evidence="4 5">
    <name type="scientific">Zasmidium cellare ATCC 36951</name>
    <dbReference type="NCBI Taxonomy" id="1080233"/>
    <lineage>
        <taxon>Eukaryota</taxon>
        <taxon>Fungi</taxon>
        <taxon>Dikarya</taxon>
        <taxon>Ascomycota</taxon>
        <taxon>Pezizomycotina</taxon>
        <taxon>Dothideomycetes</taxon>
        <taxon>Dothideomycetidae</taxon>
        <taxon>Mycosphaerellales</taxon>
        <taxon>Mycosphaerellaceae</taxon>
        <taxon>Zasmidium</taxon>
    </lineage>
</organism>
<dbReference type="Proteomes" id="UP000799537">
    <property type="component" value="Unassembled WGS sequence"/>
</dbReference>
<accession>A0A6A6C1Y9</accession>
<dbReference type="GO" id="GO:0016616">
    <property type="term" value="F:oxidoreductase activity, acting on the CH-OH group of donors, NAD or NADP as acceptor"/>
    <property type="evidence" value="ECO:0007669"/>
    <property type="project" value="TreeGrafter"/>
</dbReference>
<proteinExistence type="inferred from homology"/>
<reference evidence="4" key="1">
    <citation type="journal article" date="2020" name="Stud. Mycol.">
        <title>101 Dothideomycetes genomes: a test case for predicting lifestyles and emergence of pathogens.</title>
        <authorList>
            <person name="Haridas S."/>
            <person name="Albert R."/>
            <person name="Binder M."/>
            <person name="Bloem J."/>
            <person name="Labutti K."/>
            <person name="Salamov A."/>
            <person name="Andreopoulos B."/>
            <person name="Baker S."/>
            <person name="Barry K."/>
            <person name="Bills G."/>
            <person name="Bluhm B."/>
            <person name="Cannon C."/>
            <person name="Castanera R."/>
            <person name="Culley D."/>
            <person name="Daum C."/>
            <person name="Ezra D."/>
            <person name="Gonzalez J."/>
            <person name="Henrissat B."/>
            <person name="Kuo A."/>
            <person name="Liang C."/>
            <person name="Lipzen A."/>
            <person name="Lutzoni F."/>
            <person name="Magnuson J."/>
            <person name="Mondo S."/>
            <person name="Nolan M."/>
            <person name="Ohm R."/>
            <person name="Pangilinan J."/>
            <person name="Park H.-J."/>
            <person name="Ramirez L."/>
            <person name="Alfaro M."/>
            <person name="Sun H."/>
            <person name="Tritt A."/>
            <person name="Yoshinaga Y."/>
            <person name="Zwiers L.-H."/>
            <person name="Turgeon B."/>
            <person name="Goodwin S."/>
            <person name="Spatafora J."/>
            <person name="Crous P."/>
            <person name="Grigoriev I."/>
        </authorList>
    </citation>
    <scope>NUCLEOTIDE SEQUENCE</scope>
    <source>
        <strain evidence="4">ATCC 36951</strain>
    </source>
</reference>
<comment type="similarity">
    <text evidence="2">Belongs to the NAD(P)-dependent epimerase/dehydratase family. Dihydroflavonol-4-reductase subfamily.</text>
</comment>
<evidence type="ECO:0000313" key="5">
    <source>
        <dbReference type="Proteomes" id="UP000799537"/>
    </source>
</evidence>
<dbReference type="InterPro" id="IPR050425">
    <property type="entry name" value="NAD(P)_dehydrat-like"/>
</dbReference>
<evidence type="ECO:0000256" key="2">
    <source>
        <dbReference type="ARBA" id="ARBA00023445"/>
    </source>
</evidence>
<name>A0A6A6C1Y9_ZASCE</name>
<dbReference type="InterPro" id="IPR001509">
    <property type="entry name" value="Epimerase_deHydtase"/>
</dbReference>